<gene>
    <name evidence="3" type="ORF">B0I36DRAFT_358645</name>
</gene>
<dbReference type="Proteomes" id="UP000756346">
    <property type="component" value="Unassembled WGS sequence"/>
</dbReference>
<keyword evidence="2" id="KW-1133">Transmembrane helix</keyword>
<sequence>MPSDNIYSGYYANPGRSLHEHLNPPPPLRQKYRHYPSWDWHVNDHEQRPRHKAKVKNARAKGERYDPWRGEYAYSDQFCLPPLQVEPSKGSWVVRLLILALAFAMLCLLCIGHFWDWWKVWHGGMATLFTVAISATLSILTWLPQPRNKYGEILSFFMLIANFGITGFLTWEILTSPKNTYLVGIKQNDEAYWRRLYVVAIAQWLYSTLWIVIVFRARYVVKFWLSEMMNPASLFRRHARGRSSSGADTDLLPAPATGRRARRSR</sequence>
<reference evidence="3" key="1">
    <citation type="journal article" date="2021" name="Nat. Commun.">
        <title>Genetic determinants of endophytism in the Arabidopsis root mycobiome.</title>
        <authorList>
            <person name="Mesny F."/>
            <person name="Miyauchi S."/>
            <person name="Thiergart T."/>
            <person name="Pickel B."/>
            <person name="Atanasova L."/>
            <person name="Karlsson M."/>
            <person name="Huettel B."/>
            <person name="Barry K.W."/>
            <person name="Haridas S."/>
            <person name="Chen C."/>
            <person name="Bauer D."/>
            <person name="Andreopoulos W."/>
            <person name="Pangilinan J."/>
            <person name="LaButti K."/>
            <person name="Riley R."/>
            <person name="Lipzen A."/>
            <person name="Clum A."/>
            <person name="Drula E."/>
            <person name="Henrissat B."/>
            <person name="Kohler A."/>
            <person name="Grigoriev I.V."/>
            <person name="Martin F.M."/>
            <person name="Hacquard S."/>
        </authorList>
    </citation>
    <scope>NUCLEOTIDE SEQUENCE</scope>
    <source>
        <strain evidence="3">MPI-CAGE-CH-0230</strain>
    </source>
</reference>
<name>A0A9P8YJC9_9PEZI</name>
<comment type="caution">
    <text evidence="3">The sequence shown here is derived from an EMBL/GenBank/DDBJ whole genome shotgun (WGS) entry which is preliminary data.</text>
</comment>
<keyword evidence="2" id="KW-0472">Membrane</keyword>
<feature type="region of interest" description="Disordered" evidence="1">
    <location>
        <begin position="242"/>
        <end position="265"/>
    </location>
</feature>
<keyword evidence="4" id="KW-1185">Reference proteome</keyword>
<evidence type="ECO:0000313" key="4">
    <source>
        <dbReference type="Proteomes" id="UP000756346"/>
    </source>
</evidence>
<dbReference type="GeneID" id="70187547"/>
<dbReference type="EMBL" id="JAGTJQ010000001">
    <property type="protein sequence ID" value="KAH7041479.1"/>
    <property type="molecule type" value="Genomic_DNA"/>
</dbReference>
<evidence type="ECO:0000256" key="1">
    <source>
        <dbReference type="SAM" id="MobiDB-lite"/>
    </source>
</evidence>
<feature type="transmembrane region" description="Helical" evidence="2">
    <location>
        <begin position="92"/>
        <end position="115"/>
    </location>
</feature>
<feature type="transmembrane region" description="Helical" evidence="2">
    <location>
        <begin position="155"/>
        <end position="174"/>
    </location>
</feature>
<accession>A0A9P8YJC9</accession>
<feature type="transmembrane region" description="Helical" evidence="2">
    <location>
        <begin position="121"/>
        <end position="143"/>
    </location>
</feature>
<dbReference type="RefSeq" id="XP_046019534.1">
    <property type="nucleotide sequence ID" value="XM_046158001.1"/>
</dbReference>
<evidence type="ECO:0000256" key="2">
    <source>
        <dbReference type="SAM" id="Phobius"/>
    </source>
</evidence>
<dbReference type="AlphaFoldDB" id="A0A9P8YJC9"/>
<protein>
    <submittedName>
        <fullName evidence="3">Uncharacterized protein</fullName>
    </submittedName>
</protein>
<organism evidence="3 4">
    <name type="scientific">Microdochium trichocladiopsis</name>
    <dbReference type="NCBI Taxonomy" id="1682393"/>
    <lineage>
        <taxon>Eukaryota</taxon>
        <taxon>Fungi</taxon>
        <taxon>Dikarya</taxon>
        <taxon>Ascomycota</taxon>
        <taxon>Pezizomycotina</taxon>
        <taxon>Sordariomycetes</taxon>
        <taxon>Xylariomycetidae</taxon>
        <taxon>Xylariales</taxon>
        <taxon>Microdochiaceae</taxon>
        <taxon>Microdochium</taxon>
    </lineage>
</organism>
<keyword evidence="2" id="KW-0812">Transmembrane</keyword>
<evidence type="ECO:0000313" key="3">
    <source>
        <dbReference type="EMBL" id="KAH7041479.1"/>
    </source>
</evidence>
<proteinExistence type="predicted"/>
<feature type="transmembrane region" description="Helical" evidence="2">
    <location>
        <begin position="194"/>
        <end position="215"/>
    </location>
</feature>